<evidence type="ECO:0000256" key="14">
    <source>
        <dbReference type="ARBA" id="ARBA00023098"/>
    </source>
</evidence>
<organism evidence="17 18">
    <name type="scientific">Zea mays</name>
    <name type="common">Maize</name>
    <dbReference type="NCBI Taxonomy" id="4577"/>
    <lineage>
        <taxon>Eukaryota</taxon>
        <taxon>Viridiplantae</taxon>
        <taxon>Streptophyta</taxon>
        <taxon>Embryophyta</taxon>
        <taxon>Tracheophyta</taxon>
        <taxon>Spermatophyta</taxon>
        <taxon>Magnoliopsida</taxon>
        <taxon>Liliopsida</taxon>
        <taxon>Poales</taxon>
        <taxon>Poaceae</taxon>
        <taxon>PACMAD clade</taxon>
        <taxon>Panicoideae</taxon>
        <taxon>Andropogonodae</taxon>
        <taxon>Andropogoneae</taxon>
        <taxon>Tripsacinae</taxon>
        <taxon>Zea</taxon>
    </lineage>
</organism>
<keyword evidence="8" id="KW-0934">Plastid</keyword>
<evidence type="ECO:0000256" key="3">
    <source>
        <dbReference type="ARBA" id="ARBA00004872"/>
    </source>
</evidence>
<evidence type="ECO:0000256" key="2">
    <source>
        <dbReference type="ARBA" id="ARBA00004229"/>
    </source>
</evidence>
<evidence type="ECO:0000256" key="4">
    <source>
        <dbReference type="ARBA" id="ARBA00008749"/>
    </source>
</evidence>
<comment type="similarity">
    <text evidence="4">Belongs to the fatty acid desaturase type 2 family.</text>
</comment>
<keyword evidence="19" id="KW-1267">Proteomics identification</keyword>
<evidence type="ECO:0000256" key="10">
    <source>
        <dbReference type="ARBA" id="ARBA00022832"/>
    </source>
</evidence>
<dbReference type="PANTHER" id="PTHR31155:SF31">
    <property type="entry name" value="STEAROYL-[ACYL-CARRIER-PROTEIN] 9-DESATURASE 6, CHLOROPLASTIC"/>
    <property type="match status" value="1"/>
</dbReference>
<dbReference type="UniPathway" id="UPA00199"/>
<evidence type="ECO:0000313" key="18">
    <source>
        <dbReference type="Proteomes" id="UP000007305"/>
    </source>
</evidence>
<evidence type="ECO:0000256" key="12">
    <source>
        <dbReference type="ARBA" id="ARBA00023002"/>
    </source>
</evidence>
<evidence type="ECO:0000313" key="17">
    <source>
        <dbReference type="EnsemblPlants" id="Zm00001eb366200_P001"/>
    </source>
</evidence>
<evidence type="ECO:0000256" key="9">
    <source>
        <dbReference type="ARBA" id="ARBA00022723"/>
    </source>
</evidence>
<reference evidence="18" key="1">
    <citation type="journal article" date="2009" name="Science">
        <title>The B73 maize genome: complexity, diversity, and dynamics.</title>
        <authorList>
            <person name="Schnable P.S."/>
            <person name="Ware D."/>
            <person name="Fulton R.S."/>
            <person name="Stein J.C."/>
            <person name="Wei F."/>
            <person name="Pasternak S."/>
            <person name="Liang C."/>
            <person name="Zhang J."/>
            <person name="Fulton L."/>
            <person name="Graves T.A."/>
            <person name="Minx P."/>
            <person name="Reily A.D."/>
            <person name="Courtney L."/>
            <person name="Kruchowski S.S."/>
            <person name="Tomlinson C."/>
            <person name="Strong C."/>
            <person name="Delehaunty K."/>
            <person name="Fronick C."/>
            <person name="Courtney B."/>
            <person name="Rock S.M."/>
            <person name="Belter E."/>
            <person name="Du F."/>
            <person name="Kim K."/>
            <person name="Abbott R.M."/>
            <person name="Cotton M."/>
            <person name="Levy A."/>
            <person name="Marchetto P."/>
            <person name="Ochoa K."/>
            <person name="Jackson S.M."/>
            <person name="Gillam B."/>
            <person name="Chen W."/>
            <person name="Yan L."/>
            <person name="Higginbotham J."/>
            <person name="Cardenas M."/>
            <person name="Waligorski J."/>
            <person name="Applebaum E."/>
            <person name="Phelps L."/>
            <person name="Falcone J."/>
            <person name="Kanchi K."/>
            <person name="Thane T."/>
            <person name="Scimone A."/>
            <person name="Thane N."/>
            <person name="Henke J."/>
            <person name="Wang T."/>
            <person name="Ruppert J."/>
            <person name="Shah N."/>
            <person name="Rotter K."/>
            <person name="Hodges J."/>
            <person name="Ingenthron E."/>
            <person name="Cordes M."/>
            <person name="Kohlberg S."/>
            <person name="Sgro J."/>
            <person name="Delgado B."/>
            <person name="Mead K."/>
            <person name="Chinwalla A."/>
            <person name="Leonard S."/>
            <person name="Crouse K."/>
            <person name="Collura K."/>
            <person name="Kudrna D."/>
            <person name="Currie J."/>
            <person name="He R."/>
            <person name="Angelova A."/>
            <person name="Rajasekar S."/>
            <person name="Mueller T."/>
            <person name="Lomeli R."/>
            <person name="Scara G."/>
            <person name="Ko A."/>
            <person name="Delaney K."/>
            <person name="Wissotski M."/>
            <person name="Lopez G."/>
            <person name="Campos D."/>
            <person name="Braidotti M."/>
            <person name="Ashley E."/>
            <person name="Golser W."/>
            <person name="Kim H."/>
            <person name="Lee S."/>
            <person name="Lin J."/>
            <person name="Dujmic Z."/>
            <person name="Kim W."/>
            <person name="Talag J."/>
            <person name="Zuccolo A."/>
            <person name="Fan C."/>
            <person name="Sebastian A."/>
            <person name="Kramer M."/>
            <person name="Spiegel L."/>
            <person name="Nascimento L."/>
            <person name="Zutavern T."/>
            <person name="Miller B."/>
            <person name="Ambroise C."/>
            <person name="Muller S."/>
            <person name="Spooner W."/>
            <person name="Narechania A."/>
            <person name="Ren L."/>
            <person name="Wei S."/>
            <person name="Kumari S."/>
            <person name="Faga B."/>
            <person name="Levy M.J."/>
            <person name="McMahan L."/>
            <person name="Van Buren P."/>
            <person name="Vaughn M.W."/>
            <person name="Ying K."/>
            <person name="Yeh C.-T."/>
            <person name="Emrich S.J."/>
            <person name="Jia Y."/>
            <person name="Kalyanaraman A."/>
            <person name="Hsia A.-P."/>
            <person name="Barbazuk W.B."/>
            <person name="Baucom R.S."/>
            <person name="Brutnell T.P."/>
            <person name="Carpita N.C."/>
            <person name="Chaparro C."/>
            <person name="Chia J.-M."/>
            <person name="Deragon J.-M."/>
            <person name="Estill J.C."/>
            <person name="Fu Y."/>
            <person name="Jeddeloh J.A."/>
            <person name="Han Y."/>
            <person name="Lee H."/>
            <person name="Li P."/>
            <person name="Lisch D.R."/>
            <person name="Liu S."/>
            <person name="Liu Z."/>
            <person name="Nagel D.H."/>
            <person name="McCann M.C."/>
            <person name="SanMiguel P."/>
            <person name="Myers A.M."/>
            <person name="Nettleton D."/>
            <person name="Nguyen J."/>
            <person name="Penning B.W."/>
            <person name="Ponnala L."/>
            <person name="Schneider K.L."/>
            <person name="Schwartz D.C."/>
            <person name="Sharma A."/>
            <person name="Soderlund C."/>
            <person name="Springer N.M."/>
            <person name="Sun Q."/>
            <person name="Wang H."/>
            <person name="Waterman M."/>
            <person name="Westerman R."/>
            <person name="Wolfgruber T.K."/>
            <person name="Yang L."/>
            <person name="Yu Y."/>
            <person name="Zhang L."/>
            <person name="Zhou S."/>
            <person name="Zhu Q."/>
            <person name="Bennetzen J.L."/>
            <person name="Dawe R.K."/>
            <person name="Jiang J."/>
            <person name="Jiang N."/>
            <person name="Presting G.G."/>
            <person name="Wessler S.R."/>
            <person name="Aluru S."/>
            <person name="Martienssen R.A."/>
            <person name="Clifton S.W."/>
            <person name="McCombie W.R."/>
            <person name="Wing R.A."/>
            <person name="Wilson R.K."/>
        </authorList>
    </citation>
    <scope>NUCLEOTIDE SEQUENCE [LARGE SCALE GENOMIC DNA]</scope>
    <source>
        <strain evidence="18">cv. B73</strain>
    </source>
</reference>
<evidence type="ECO:0000256" key="8">
    <source>
        <dbReference type="ARBA" id="ARBA00022640"/>
    </source>
</evidence>
<dbReference type="InterPro" id="IPR009078">
    <property type="entry name" value="Ferritin-like_SF"/>
</dbReference>
<accession>A0A804QW48</accession>
<dbReference type="AlphaFoldDB" id="A0A804QW48"/>
<feature type="compositionally biased region" description="Pro residues" evidence="16">
    <location>
        <begin position="57"/>
        <end position="70"/>
    </location>
</feature>
<keyword evidence="6" id="KW-0444">Lipid biosynthesis</keyword>
<evidence type="ECO:0000256" key="1">
    <source>
        <dbReference type="ARBA" id="ARBA00001954"/>
    </source>
</evidence>
<dbReference type="Pfam" id="PF03405">
    <property type="entry name" value="FA_desaturase_2"/>
    <property type="match status" value="1"/>
</dbReference>
<keyword evidence="9" id="KW-0479">Metal-binding</keyword>
<proteinExistence type="evidence at protein level"/>
<dbReference type="InterPro" id="IPR012348">
    <property type="entry name" value="RNR-like"/>
</dbReference>
<keyword evidence="11" id="KW-0809">Transit peptide</keyword>
<dbReference type="FunFam" id="1.10.620.20:FF:000002">
    <property type="entry name" value="Stearoyl-[acyl-carrier-protein] 9-desaturase, chloroplastic"/>
    <property type="match status" value="1"/>
</dbReference>
<dbReference type="GO" id="GO:0009507">
    <property type="term" value="C:chloroplast"/>
    <property type="evidence" value="ECO:0007669"/>
    <property type="project" value="UniProtKB-SubCell"/>
</dbReference>
<dbReference type="Proteomes" id="UP000007305">
    <property type="component" value="Chromosome 8"/>
</dbReference>
<keyword evidence="10" id="KW-0276">Fatty acid metabolism</keyword>
<feature type="region of interest" description="Disordered" evidence="16">
    <location>
        <begin position="98"/>
        <end position="121"/>
    </location>
</feature>
<keyword evidence="14" id="KW-0443">Lipid metabolism</keyword>
<keyword evidence="18" id="KW-1185">Reference proteome</keyword>
<evidence type="ECO:0000256" key="7">
    <source>
        <dbReference type="ARBA" id="ARBA00022528"/>
    </source>
</evidence>
<keyword evidence="13" id="KW-0408">Iron</keyword>
<comment type="subunit">
    <text evidence="5">Homodimer.</text>
</comment>
<evidence type="ECO:0000256" key="16">
    <source>
        <dbReference type="SAM" id="MobiDB-lite"/>
    </source>
</evidence>
<dbReference type="CDD" id="cd01050">
    <property type="entry name" value="Acyl_ACP_Desat"/>
    <property type="match status" value="1"/>
</dbReference>
<evidence type="ECO:0007829" key="19">
    <source>
        <dbReference type="PeptideAtlas" id="A0A804QW48"/>
    </source>
</evidence>
<dbReference type="SMR" id="A0A804QW48"/>
<comment type="subcellular location">
    <subcellularLocation>
        <location evidence="2">Plastid</location>
        <location evidence="2">Chloroplast</location>
    </subcellularLocation>
</comment>
<sequence>MVEFIDRRRAPKVQLSPPRRSPAKHADAGNSTNQQVPRTEQTPTDFVSPDFPRKPPAKPLHPPVFRPPAKPTAHATIQLVAPPSPGFIYTRRAGVRCRPLHSHPPPPPPASGPYAAQPTQRARCNSMPPEKAEVFRSLEGWAARSLLPLLKPVEECWQPADFLPDSSSEMFGHEVRELRARAAGLPDEYFVVLVGDMVTEEALPTYQTMINTLDGVRDETGASNCPWAVWTRAWTAEENRHGDILGKYMYLSGRVDMRMVEKTVQYLIGSGMDPGTENNPYLGFVYTSFQERATAVSHGNTARLARAHGDDVLARACGTIAADEKRHETAYGRIVEQLLQLDPEGAVLAVADMMRKRITMPAHLMHDGRDMDLFEHFAAVAQRLGVYTARDYADIVEFLVKRWKLETLESGLSGEGRRARDFVCGLAPRMRRAAERAEDRAKKDEPRMVKFSWIFDREAVV</sequence>
<dbReference type="Gramene" id="Zm00001eb366200_T001">
    <property type="protein sequence ID" value="Zm00001eb366200_P001"/>
    <property type="gene ID" value="Zm00001eb366200"/>
</dbReference>
<name>A0A804QW48_MAIZE</name>
<dbReference type="Gene3D" id="1.10.620.20">
    <property type="entry name" value="Ribonucleotide Reductase, subunit A"/>
    <property type="match status" value="1"/>
</dbReference>
<comment type="cofactor">
    <cofactor evidence="1">
        <name>Fe(2+)</name>
        <dbReference type="ChEBI" id="CHEBI:29033"/>
    </cofactor>
</comment>
<reference evidence="17" key="3">
    <citation type="submission" date="2021-05" db="UniProtKB">
        <authorList>
            <consortium name="EnsemblPlants"/>
        </authorList>
    </citation>
    <scope>IDENTIFICATION</scope>
    <source>
        <strain evidence="17">cv. B73</strain>
    </source>
</reference>
<keyword evidence="7" id="KW-0150">Chloroplast</keyword>
<dbReference type="SUPFAM" id="SSF47240">
    <property type="entry name" value="Ferritin-like"/>
    <property type="match status" value="1"/>
</dbReference>
<keyword evidence="12" id="KW-0560">Oxidoreductase</keyword>
<evidence type="ECO:0000256" key="15">
    <source>
        <dbReference type="ARBA" id="ARBA00023160"/>
    </source>
</evidence>
<dbReference type="GO" id="GO:0045300">
    <property type="term" value="F:stearoyl-[ACP] desaturase activity"/>
    <property type="evidence" value="ECO:0007669"/>
    <property type="project" value="InterPro"/>
</dbReference>
<comment type="pathway">
    <text evidence="3">Lipid metabolism; fatty acid metabolism.</text>
</comment>
<evidence type="ECO:0000256" key="13">
    <source>
        <dbReference type="ARBA" id="ARBA00023004"/>
    </source>
</evidence>
<dbReference type="GO" id="GO:0046872">
    <property type="term" value="F:metal ion binding"/>
    <property type="evidence" value="ECO:0007669"/>
    <property type="project" value="UniProtKB-KW"/>
</dbReference>
<feature type="region of interest" description="Disordered" evidence="16">
    <location>
        <begin position="1"/>
        <end position="72"/>
    </location>
</feature>
<dbReference type="PANTHER" id="PTHR31155">
    <property type="entry name" value="ACYL- ACYL-CARRIER-PROTEIN DESATURASE-RELATED"/>
    <property type="match status" value="1"/>
</dbReference>
<evidence type="ECO:0008006" key="20">
    <source>
        <dbReference type="Google" id="ProtNLM"/>
    </source>
</evidence>
<protein>
    <recommendedName>
        <fullName evidence="20">Acyl-[acyl-carrier-protein] desaturase</fullName>
    </recommendedName>
</protein>
<keyword evidence="15" id="KW-0275">Fatty acid biosynthesis</keyword>
<evidence type="ECO:0000256" key="5">
    <source>
        <dbReference type="ARBA" id="ARBA00011738"/>
    </source>
</evidence>
<evidence type="ECO:0000256" key="11">
    <source>
        <dbReference type="ARBA" id="ARBA00022946"/>
    </source>
</evidence>
<dbReference type="GO" id="GO:0006633">
    <property type="term" value="P:fatty acid biosynthetic process"/>
    <property type="evidence" value="ECO:0007669"/>
    <property type="project" value="UniProtKB-KW"/>
</dbReference>
<reference evidence="17" key="2">
    <citation type="submission" date="2019-07" db="EMBL/GenBank/DDBJ databases">
        <authorList>
            <person name="Seetharam A."/>
            <person name="Woodhouse M."/>
            <person name="Cannon E."/>
        </authorList>
    </citation>
    <scope>NUCLEOTIDE SEQUENCE [LARGE SCALE GENOMIC DNA]</scope>
    <source>
        <strain evidence="17">cv. B73</strain>
    </source>
</reference>
<dbReference type="EnsemblPlants" id="Zm00001eb366200_T001">
    <property type="protein sequence ID" value="Zm00001eb366200_P001"/>
    <property type="gene ID" value="Zm00001eb366200"/>
</dbReference>
<feature type="compositionally biased region" description="Pro residues" evidence="16">
    <location>
        <begin position="102"/>
        <end position="111"/>
    </location>
</feature>
<dbReference type="InterPro" id="IPR005067">
    <property type="entry name" value="Fatty_acid_desaturase-2"/>
</dbReference>
<feature type="compositionally biased region" description="Polar residues" evidence="16">
    <location>
        <begin position="29"/>
        <end position="45"/>
    </location>
</feature>
<evidence type="ECO:0000256" key="6">
    <source>
        <dbReference type="ARBA" id="ARBA00022516"/>
    </source>
</evidence>